<proteinExistence type="predicted"/>
<dbReference type="Proteomes" id="UP000247551">
    <property type="component" value="Unassembled WGS sequence"/>
</dbReference>
<evidence type="ECO:0000313" key="4">
    <source>
        <dbReference type="Proteomes" id="UP000247551"/>
    </source>
</evidence>
<feature type="signal peptide" evidence="1">
    <location>
        <begin position="1"/>
        <end position="32"/>
    </location>
</feature>
<gene>
    <name evidence="3" type="ORF">DFP75_102396</name>
</gene>
<dbReference type="SUPFAM" id="SSF88874">
    <property type="entry name" value="Receptor-binding domain of short tail fibre protein gp12"/>
    <property type="match status" value="1"/>
</dbReference>
<dbReference type="RefSeq" id="WP_110573593.1">
    <property type="nucleotide sequence ID" value="NZ_QKLW01000002.1"/>
</dbReference>
<dbReference type="EMBL" id="QKLW01000002">
    <property type="protein sequence ID" value="PYF83300.1"/>
    <property type="molecule type" value="Genomic_DNA"/>
</dbReference>
<reference evidence="3 4" key="1">
    <citation type="submission" date="2018-06" db="EMBL/GenBank/DDBJ databases">
        <title>Genomic Encyclopedia of Type Strains, Phase III (KMG-III): the genomes of soil and plant-associated and newly described type strains.</title>
        <authorList>
            <person name="Whitman W."/>
        </authorList>
    </citation>
    <scope>NUCLEOTIDE SEQUENCE [LARGE SCALE GENOMIC DNA]</scope>
    <source>
        <strain evidence="3 4">CECT 7730</strain>
    </source>
</reference>
<organism evidence="3 4">
    <name type="scientific">Marinomonas alcarazii</name>
    <dbReference type="NCBI Taxonomy" id="491949"/>
    <lineage>
        <taxon>Bacteria</taxon>
        <taxon>Pseudomonadati</taxon>
        <taxon>Pseudomonadota</taxon>
        <taxon>Gammaproteobacteria</taxon>
        <taxon>Oceanospirillales</taxon>
        <taxon>Oceanospirillaceae</taxon>
        <taxon>Marinomonas</taxon>
    </lineage>
</organism>
<sequence>MKNKTQLSLFSTGTVAFLLTGFSLTWSPEAEACGPESYIGEVCLTAANFCPERTVEANGALMDIARNTTLFSLLSCQYGGDCRTTFALPDLRGRAPVHYGTPPGGANRPWGMYYGYQSIVQSASQLAEHSHTAVVGPSGGQSEVYASGVVSLPVTASAKIATSVAVNASNTPEDHAVLGPTGSPLAKAYSEPGTVADLTIGSEGAVTGAATGLVKLPVTGSGGINAVVIKSTGDSAPMPVEGPRLAMHYCIVVDGIYPPRG</sequence>
<keyword evidence="1" id="KW-0732">Signal</keyword>
<feature type="chain" id="PRO_5016301067" evidence="1">
    <location>
        <begin position="33"/>
        <end position="261"/>
    </location>
</feature>
<keyword evidence="4" id="KW-1185">Reference proteome</keyword>
<feature type="domain" description="Phage tail collar" evidence="2">
    <location>
        <begin position="40"/>
        <end position="96"/>
    </location>
</feature>
<name>A0A318V634_9GAMM</name>
<evidence type="ECO:0000259" key="2">
    <source>
        <dbReference type="Pfam" id="PF07484"/>
    </source>
</evidence>
<evidence type="ECO:0000256" key="1">
    <source>
        <dbReference type="SAM" id="SignalP"/>
    </source>
</evidence>
<dbReference type="Gene3D" id="3.90.1340.10">
    <property type="entry name" value="Phage tail collar domain"/>
    <property type="match status" value="1"/>
</dbReference>
<dbReference type="Pfam" id="PF07484">
    <property type="entry name" value="Collar"/>
    <property type="match status" value="1"/>
</dbReference>
<dbReference type="InterPro" id="IPR011083">
    <property type="entry name" value="Phage_tail_collar_dom"/>
</dbReference>
<accession>A0A318V634</accession>
<dbReference type="InterPro" id="IPR037053">
    <property type="entry name" value="Phage_tail_collar_dom_sf"/>
</dbReference>
<protein>
    <submittedName>
        <fullName evidence="3">Microcystin-dependent protein</fullName>
    </submittedName>
</protein>
<evidence type="ECO:0000313" key="3">
    <source>
        <dbReference type="EMBL" id="PYF83300.1"/>
    </source>
</evidence>
<comment type="caution">
    <text evidence="3">The sequence shown here is derived from an EMBL/GenBank/DDBJ whole genome shotgun (WGS) entry which is preliminary data.</text>
</comment>
<dbReference type="AlphaFoldDB" id="A0A318V634"/>